<dbReference type="GO" id="GO:0031490">
    <property type="term" value="F:chromatin DNA binding"/>
    <property type="evidence" value="ECO:0007669"/>
    <property type="project" value="TreeGrafter"/>
</dbReference>
<dbReference type="EMBL" id="BQKI01000085">
    <property type="protein sequence ID" value="GJN34234.1"/>
    <property type="molecule type" value="Genomic_DNA"/>
</dbReference>
<organism evidence="8 9">
    <name type="scientific">Eleusine coracana subsp. coracana</name>
    <dbReference type="NCBI Taxonomy" id="191504"/>
    <lineage>
        <taxon>Eukaryota</taxon>
        <taxon>Viridiplantae</taxon>
        <taxon>Streptophyta</taxon>
        <taxon>Embryophyta</taxon>
        <taxon>Tracheophyta</taxon>
        <taxon>Spermatophyta</taxon>
        <taxon>Magnoliopsida</taxon>
        <taxon>Liliopsida</taxon>
        <taxon>Poales</taxon>
        <taxon>Poaceae</taxon>
        <taxon>PACMAD clade</taxon>
        <taxon>Chloridoideae</taxon>
        <taxon>Cynodonteae</taxon>
        <taxon>Eleusininae</taxon>
        <taxon>Eleusine</taxon>
    </lineage>
</organism>
<keyword evidence="9" id="KW-1185">Reference proteome</keyword>
<protein>
    <recommendedName>
        <fullName evidence="7">Polycomb protein VEFS-Box domain-containing protein</fullName>
    </recommendedName>
</protein>
<keyword evidence="2" id="KW-0479">Metal-binding</keyword>
<dbReference type="PANTHER" id="PTHR22597:SF0">
    <property type="entry name" value="POLYCOMB PROTEIN SUZ12"/>
    <property type="match status" value="1"/>
</dbReference>
<dbReference type="GO" id="GO:0008270">
    <property type="term" value="F:zinc ion binding"/>
    <property type="evidence" value="ECO:0007669"/>
    <property type="project" value="UniProtKB-KW"/>
</dbReference>
<proteinExistence type="inferred from homology"/>
<gene>
    <name evidence="8" type="primary">gb22881</name>
    <name evidence="8" type="ORF">PR202_gb22881</name>
</gene>
<feature type="domain" description="Polycomb protein VEFS-Box" evidence="7">
    <location>
        <begin position="172"/>
        <end position="293"/>
    </location>
</feature>
<evidence type="ECO:0000256" key="4">
    <source>
        <dbReference type="ARBA" id="ARBA00022833"/>
    </source>
</evidence>
<keyword evidence="6" id="KW-0804">Transcription</keyword>
<comment type="similarity">
    <text evidence="1">Belongs to the VEFS (VRN2-EMF2-FIS2-SU(Z)12) family.</text>
</comment>
<evidence type="ECO:0000256" key="3">
    <source>
        <dbReference type="ARBA" id="ARBA00022771"/>
    </source>
</evidence>
<evidence type="ECO:0000256" key="5">
    <source>
        <dbReference type="ARBA" id="ARBA00023015"/>
    </source>
</evidence>
<evidence type="ECO:0000256" key="1">
    <source>
        <dbReference type="ARBA" id="ARBA00007416"/>
    </source>
</evidence>
<dbReference type="AlphaFoldDB" id="A0AAV5FHH3"/>
<reference evidence="8" key="1">
    <citation type="journal article" date="2018" name="DNA Res.">
        <title>Multiple hybrid de novo genome assembly of finger millet, an orphan allotetraploid crop.</title>
        <authorList>
            <person name="Hatakeyama M."/>
            <person name="Aluri S."/>
            <person name="Balachadran M.T."/>
            <person name="Sivarajan S.R."/>
            <person name="Patrignani A."/>
            <person name="Gruter S."/>
            <person name="Poveda L."/>
            <person name="Shimizu-Inatsugi R."/>
            <person name="Baeten J."/>
            <person name="Francoijs K.J."/>
            <person name="Nataraja K.N."/>
            <person name="Reddy Y.A.N."/>
            <person name="Phadnis S."/>
            <person name="Ravikumar R.L."/>
            <person name="Schlapbach R."/>
            <person name="Sreeman S.M."/>
            <person name="Shimizu K.K."/>
        </authorList>
    </citation>
    <scope>NUCLEOTIDE SEQUENCE</scope>
</reference>
<dbReference type="Pfam" id="PF09733">
    <property type="entry name" value="VEFS-Box"/>
    <property type="match status" value="1"/>
</dbReference>
<dbReference type="Proteomes" id="UP001054889">
    <property type="component" value="Unassembled WGS sequence"/>
</dbReference>
<accession>A0AAV5FHH3</accession>
<reference evidence="8" key="2">
    <citation type="submission" date="2021-12" db="EMBL/GenBank/DDBJ databases">
        <title>Resequencing data analysis of finger millet.</title>
        <authorList>
            <person name="Hatakeyama M."/>
            <person name="Aluri S."/>
            <person name="Balachadran M.T."/>
            <person name="Sivarajan S.R."/>
            <person name="Poveda L."/>
            <person name="Shimizu-Inatsugi R."/>
            <person name="Schlapbach R."/>
            <person name="Sreeman S.M."/>
            <person name="Shimizu K.K."/>
        </authorList>
    </citation>
    <scope>NUCLEOTIDE SEQUENCE</scope>
</reference>
<sequence length="313" mass="36044">MSLSPYNNSSYNDVPPSSLPNIISLRDGNVVFNYKYYNNMMEKTEGSSLKIFVAHFVWYGVEASRYQNYARLLMLVRRLMSGELSSKLKMRRRLKITIEETKHANPDITTSGSPKDVQATAEDDNVQGENGIVGLSSIDPAHTLCGTSLSQPTVLQFGKTRKLSVNRADPRNQQLLQKRQFFHSHRAQPMASEQLFSDCDSEDEIDDDIADLEDRRMLDEFVDVTKDEKLIMHMWNSFVRKQRVLADRHVPWACEAFSRFHGKQLVQNPPLLWSWRFFMIKLWNHGLLDARTMNTCNIILQGIQDEGSDPKQP</sequence>
<keyword evidence="4" id="KW-0862">Zinc</keyword>
<evidence type="ECO:0000259" key="7">
    <source>
        <dbReference type="Pfam" id="PF09733"/>
    </source>
</evidence>
<evidence type="ECO:0000256" key="2">
    <source>
        <dbReference type="ARBA" id="ARBA00022723"/>
    </source>
</evidence>
<keyword evidence="3" id="KW-0863">Zinc-finger</keyword>
<dbReference type="PANTHER" id="PTHR22597">
    <property type="entry name" value="POLYCOMB GROUP PROTEIN"/>
    <property type="match status" value="1"/>
</dbReference>
<name>A0AAV5FHH3_ELECO</name>
<evidence type="ECO:0000313" key="9">
    <source>
        <dbReference type="Proteomes" id="UP001054889"/>
    </source>
</evidence>
<dbReference type="GO" id="GO:0005634">
    <property type="term" value="C:nucleus"/>
    <property type="evidence" value="ECO:0007669"/>
    <property type="project" value="UniProtKB-ARBA"/>
</dbReference>
<evidence type="ECO:0000313" key="8">
    <source>
        <dbReference type="EMBL" id="GJN34234.1"/>
    </source>
</evidence>
<comment type="caution">
    <text evidence="8">The sequence shown here is derived from an EMBL/GenBank/DDBJ whole genome shotgun (WGS) entry which is preliminary data.</text>
</comment>
<dbReference type="CDD" id="cd21553">
    <property type="entry name" value="VEFS-box_EMF2-like"/>
    <property type="match status" value="1"/>
</dbReference>
<evidence type="ECO:0000256" key="6">
    <source>
        <dbReference type="ARBA" id="ARBA00023163"/>
    </source>
</evidence>
<keyword evidence="5" id="KW-0805">Transcription regulation</keyword>
<dbReference type="InterPro" id="IPR019135">
    <property type="entry name" value="Polycomb_protein_VEFS-Box"/>
</dbReference>